<dbReference type="InterPro" id="IPR035979">
    <property type="entry name" value="RBD_domain_sf"/>
</dbReference>
<evidence type="ECO:0000256" key="1">
    <source>
        <dbReference type="ARBA" id="ARBA00022884"/>
    </source>
</evidence>
<dbReference type="InterPro" id="IPR000504">
    <property type="entry name" value="RRM_dom"/>
</dbReference>
<evidence type="ECO:0000259" key="4">
    <source>
        <dbReference type="PROSITE" id="PS50102"/>
    </source>
</evidence>
<proteinExistence type="predicted"/>
<keyword evidence="6" id="KW-1185">Reference proteome</keyword>
<dbReference type="Gene3D" id="3.30.70.330">
    <property type="match status" value="1"/>
</dbReference>
<dbReference type="InterPro" id="IPR032675">
    <property type="entry name" value="LRR_dom_sf"/>
</dbReference>
<name>A0A9Q0S3A4_9DIPT</name>
<dbReference type="PROSITE" id="PS50102">
    <property type="entry name" value="RRM"/>
    <property type="match status" value="1"/>
</dbReference>
<sequence>MSAKRSHSDEASASPEKKPKLARYLEDGTPIRTIEMLNLPDYVCEKYLRGFFHREGPIENIEIVAETKNDNAERVAYVTFVLPESVAKLLWDRDESEYFPISRFQIRQAPDERQPKLDPQATKLQDVNDFCVLNIMSFLALDDVINLGKACDQTDYVSQIYYRKYSHFVYKPGTGDPSINETTLPNILEAIGGQINSIEWHNLKGDQLSLLCQHCPNVKKLKLVDLCRHNVTTWDLKKNLQFFVGLTKIHIRDSSLYDNCIKLMMSGCKLKTLKLERCLNIRGKFFNSRNRKKLRIVKITKCSNGVLFPFADWDNRLVELSFDRCCSFMRWLELPEERSQKLKKVQLDFTCFSTEKVADLNIQHLRNVKSLTITRRIAERNAADCNNLIEAIRQISSLETLNMELIKIDHNTIHNLGLMRNLKSFGTKNSENTIGQRMYESLPAVLSNLEELVISLANDDNVYPKSLCKLIDGLPKLKYFSYSFMTWKLLEALLQFRMKPQLYKRNTLRIGVAEVLFTDPKKAIFDSISKGNIILSVAES</sequence>
<dbReference type="SUPFAM" id="SSF54928">
    <property type="entry name" value="RNA-binding domain, RBD"/>
    <property type="match status" value="1"/>
</dbReference>
<keyword evidence="1 2" id="KW-0694">RNA-binding</keyword>
<dbReference type="Gene3D" id="3.80.10.10">
    <property type="entry name" value="Ribonuclease Inhibitor"/>
    <property type="match status" value="1"/>
</dbReference>
<dbReference type="GO" id="GO:0003723">
    <property type="term" value="F:RNA binding"/>
    <property type="evidence" value="ECO:0007669"/>
    <property type="project" value="UniProtKB-UniRule"/>
</dbReference>
<comment type="caution">
    <text evidence="5">The sequence shown here is derived from an EMBL/GenBank/DDBJ whole genome shotgun (WGS) entry which is preliminary data.</text>
</comment>
<dbReference type="EMBL" id="WJQU01000002">
    <property type="protein sequence ID" value="KAJ6641820.1"/>
    <property type="molecule type" value="Genomic_DNA"/>
</dbReference>
<evidence type="ECO:0000256" key="2">
    <source>
        <dbReference type="PROSITE-ProRule" id="PRU00176"/>
    </source>
</evidence>
<dbReference type="Proteomes" id="UP001151699">
    <property type="component" value="Chromosome B"/>
</dbReference>
<dbReference type="InterPro" id="IPR012677">
    <property type="entry name" value="Nucleotide-bd_a/b_plait_sf"/>
</dbReference>
<dbReference type="AlphaFoldDB" id="A0A9Q0S3A4"/>
<dbReference type="OrthoDB" id="549243at2759"/>
<protein>
    <recommendedName>
        <fullName evidence="4">RRM domain-containing protein</fullName>
    </recommendedName>
</protein>
<dbReference type="SUPFAM" id="SSF52047">
    <property type="entry name" value="RNI-like"/>
    <property type="match status" value="1"/>
</dbReference>
<accession>A0A9Q0S3A4</accession>
<evidence type="ECO:0000256" key="3">
    <source>
        <dbReference type="SAM" id="MobiDB-lite"/>
    </source>
</evidence>
<evidence type="ECO:0000313" key="6">
    <source>
        <dbReference type="Proteomes" id="UP001151699"/>
    </source>
</evidence>
<feature type="region of interest" description="Disordered" evidence="3">
    <location>
        <begin position="1"/>
        <end position="22"/>
    </location>
</feature>
<reference evidence="5" key="1">
    <citation type="submission" date="2022-07" db="EMBL/GenBank/DDBJ databases">
        <authorList>
            <person name="Trinca V."/>
            <person name="Uliana J.V.C."/>
            <person name="Torres T.T."/>
            <person name="Ward R.J."/>
            <person name="Monesi N."/>
        </authorList>
    </citation>
    <scope>NUCLEOTIDE SEQUENCE</scope>
    <source>
        <strain evidence="5">HSMRA1968</strain>
        <tissue evidence="5">Whole embryos</tissue>
    </source>
</reference>
<gene>
    <name evidence="5" type="ORF">Bhyg_06765</name>
</gene>
<evidence type="ECO:0000313" key="5">
    <source>
        <dbReference type="EMBL" id="KAJ6641820.1"/>
    </source>
</evidence>
<organism evidence="5 6">
    <name type="scientific">Pseudolycoriella hygida</name>
    <dbReference type="NCBI Taxonomy" id="35572"/>
    <lineage>
        <taxon>Eukaryota</taxon>
        <taxon>Metazoa</taxon>
        <taxon>Ecdysozoa</taxon>
        <taxon>Arthropoda</taxon>
        <taxon>Hexapoda</taxon>
        <taxon>Insecta</taxon>
        <taxon>Pterygota</taxon>
        <taxon>Neoptera</taxon>
        <taxon>Endopterygota</taxon>
        <taxon>Diptera</taxon>
        <taxon>Nematocera</taxon>
        <taxon>Sciaroidea</taxon>
        <taxon>Sciaridae</taxon>
        <taxon>Pseudolycoriella</taxon>
    </lineage>
</organism>
<feature type="domain" description="RRM" evidence="4">
    <location>
        <begin position="32"/>
        <end position="111"/>
    </location>
</feature>